<dbReference type="GO" id="GO:0005921">
    <property type="term" value="C:gap junction"/>
    <property type="evidence" value="ECO:0007669"/>
    <property type="project" value="UniProtKB-SubCell"/>
</dbReference>
<evidence type="ECO:0008006" key="17">
    <source>
        <dbReference type="Google" id="ProtNLM"/>
    </source>
</evidence>
<comment type="caution">
    <text evidence="15">The sequence shown here is derived from an EMBL/GenBank/DDBJ whole genome shotgun (WGS) entry which is preliminary data.</text>
</comment>
<proteinExistence type="predicted"/>
<sequence>MFVFFAVLTTAFIFGVGGYEPMKCLHSSNSKIDHFGFNVCEVLNEDGTTQSNQQNNSAIFFYEFLPVMLLIQAALFYLPKWTQNKLLQNSCLLTNAVAQFAVVNALTGRGHRWWGIEMGKSLLNGDEIKDLPIFPRLITCDSVFVPNVFVQCHLRIAWFNEKIFFLIWWSLFCVSVLTLITFVSAFIQSLCNWSNSPHKCANDVTKCAISSPIYCVAAYCDNSLKKTCKIDTEVICSGTETRHCYAFNCSSDKFHIFQFGCIGSVGSRCDDFVRNSVGFRYKEFNSDPYTCECFFGGPGANMSNKNVHLPVTHPRPETDDAGTTAVTHPRPESDAGTTADSIKIFVELTGINAESAAVRRHHFDLNILQLLLLISCCFFRMM</sequence>
<evidence type="ECO:0000256" key="10">
    <source>
        <dbReference type="ARBA" id="ARBA00023136"/>
    </source>
</evidence>
<evidence type="ECO:0000256" key="7">
    <source>
        <dbReference type="ARBA" id="ARBA00022949"/>
    </source>
</evidence>
<feature type="region of interest" description="Disordered" evidence="12">
    <location>
        <begin position="313"/>
        <end position="336"/>
    </location>
</feature>
<evidence type="ECO:0000256" key="8">
    <source>
        <dbReference type="ARBA" id="ARBA00022989"/>
    </source>
</evidence>
<dbReference type="InterPro" id="IPR000990">
    <property type="entry name" value="Innexin"/>
</dbReference>
<accession>A0ABD2I278</accession>
<evidence type="ECO:0000256" key="9">
    <source>
        <dbReference type="ARBA" id="ARBA00023065"/>
    </source>
</evidence>
<keyword evidence="5 13" id="KW-0812">Transmembrane</keyword>
<evidence type="ECO:0000256" key="2">
    <source>
        <dbReference type="ARBA" id="ARBA00004651"/>
    </source>
</evidence>
<protein>
    <recommendedName>
        <fullName evidence="17">Innexin</fullName>
    </recommendedName>
</protein>
<evidence type="ECO:0000256" key="3">
    <source>
        <dbReference type="ARBA" id="ARBA00022448"/>
    </source>
</evidence>
<evidence type="ECO:0000256" key="6">
    <source>
        <dbReference type="ARBA" id="ARBA00022868"/>
    </source>
</evidence>
<feature type="signal peptide" evidence="14">
    <location>
        <begin position="1"/>
        <end position="18"/>
    </location>
</feature>
<dbReference type="GO" id="GO:0005886">
    <property type="term" value="C:plasma membrane"/>
    <property type="evidence" value="ECO:0007669"/>
    <property type="project" value="UniProtKB-SubCell"/>
</dbReference>
<reference evidence="15 16" key="1">
    <citation type="submission" date="2024-10" db="EMBL/GenBank/DDBJ databases">
        <authorList>
            <person name="Kim D."/>
        </authorList>
    </citation>
    <scope>NUCLEOTIDE SEQUENCE [LARGE SCALE GENOMIC DNA]</scope>
    <source>
        <strain evidence="15">BH-2024</strain>
    </source>
</reference>
<dbReference type="Pfam" id="PF00876">
    <property type="entry name" value="Innexin"/>
    <property type="match status" value="1"/>
</dbReference>
<dbReference type="PANTHER" id="PTHR11893">
    <property type="entry name" value="INNEXIN"/>
    <property type="match status" value="1"/>
</dbReference>
<keyword evidence="14" id="KW-0732">Signal</keyword>
<keyword evidence="16" id="KW-1185">Reference proteome</keyword>
<evidence type="ECO:0000313" key="15">
    <source>
        <dbReference type="EMBL" id="KAL3073122.1"/>
    </source>
</evidence>
<feature type="transmembrane region" description="Helical" evidence="13">
    <location>
        <begin position="59"/>
        <end position="78"/>
    </location>
</feature>
<dbReference type="AlphaFoldDB" id="A0ABD2I278"/>
<evidence type="ECO:0000256" key="14">
    <source>
        <dbReference type="SAM" id="SignalP"/>
    </source>
</evidence>
<comment type="subcellular location">
    <subcellularLocation>
        <location evidence="1">Cell junction</location>
        <location evidence="1">Gap junction</location>
    </subcellularLocation>
    <subcellularLocation>
        <location evidence="2">Cell membrane</location>
        <topology evidence="2">Multi-pass membrane protein</topology>
    </subcellularLocation>
</comment>
<keyword evidence="11" id="KW-0407">Ion channel</keyword>
<gene>
    <name evidence="15" type="ORF">niasHT_035398</name>
</gene>
<keyword evidence="10 13" id="KW-0472">Membrane</keyword>
<feature type="chain" id="PRO_5044856920" description="Innexin" evidence="14">
    <location>
        <begin position="19"/>
        <end position="382"/>
    </location>
</feature>
<keyword evidence="6" id="KW-0303">Gap junction</keyword>
<evidence type="ECO:0000256" key="13">
    <source>
        <dbReference type="SAM" id="Phobius"/>
    </source>
</evidence>
<keyword evidence="7" id="KW-0965">Cell junction</keyword>
<keyword evidence="8 13" id="KW-1133">Transmembrane helix</keyword>
<dbReference type="PANTHER" id="PTHR11893:SF36">
    <property type="entry name" value="INNEXIN-5"/>
    <property type="match status" value="1"/>
</dbReference>
<organism evidence="15 16">
    <name type="scientific">Heterodera trifolii</name>
    <dbReference type="NCBI Taxonomy" id="157864"/>
    <lineage>
        <taxon>Eukaryota</taxon>
        <taxon>Metazoa</taxon>
        <taxon>Ecdysozoa</taxon>
        <taxon>Nematoda</taxon>
        <taxon>Chromadorea</taxon>
        <taxon>Rhabditida</taxon>
        <taxon>Tylenchina</taxon>
        <taxon>Tylenchomorpha</taxon>
        <taxon>Tylenchoidea</taxon>
        <taxon>Heteroderidae</taxon>
        <taxon>Heteroderinae</taxon>
        <taxon>Heterodera</taxon>
    </lineage>
</organism>
<evidence type="ECO:0000256" key="4">
    <source>
        <dbReference type="ARBA" id="ARBA00022475"/>
    </source>
</evidence>
<name>A0ABD2I278_9BILA</name>
<keyword evidence="3" id="KW-0813">Transport</keyword>
<dbReference type="EMBL" id="JBICBT010001324">
    <property type="protein sequence ID" value="KAL3073122.1"/>
    <property type="molecule type" value="Genomic_DNA"/>
</dbReference>
<dbReference type="Proteomes" id="UP001620626">
    <property type="component" value="Unassembled WGS sequence"/>
</dbReference>
<evidence type="ECO:0000256" key="12">
    <source>
        <dbReference type="SAM" id="MobiDB-lite"/>
    </source>
</evidence>
<keyword evidence="4" id="KW-1003">Cell membrane</keyword>
<evidence type="ECO:0000256" key="5">
    <source>
        <dbReference type="ARBA" id="ARBA00022692"/>
    </source>
</evidence>
<feature type="transmembrane region" description="Helical" evidence="13">
    <location>
        <begin position="163"/>
        <end position="187"/>
    </location>
</feature>
<evidence type="ECO:0000256" key="11">
    <source>
        <dbReference type="ARBA" id="ARBA00023303"/>
    </source>
</evidence>
<evidence type="ECO:0000313" key="16">
    <source>
        <dbReference type="Proteomes" id="UP001620626"/>
    </source>
</evidence>
<keyword evidence="9" id="KW-0406">Ion transport</keyword>
<evidence type="ECO:0000256" key="1">
    <source>
        <dbReference type="ARBA" id="ARBA00004610"/>
    </source>
</evidence>
<dbReference type="GO" id="GO:0034220">
    <property type="term" value="P:monoatomic ion transmembrane transport"/>
    <property type="evidence" value="ECO:0007669"/>
    <property type="project" value="UniProtKB-KW"/>
</dbReference>